<evidence type="ECO:0000313" key="2">
    <source>
        <dbReference type="Proteomes" id="UP000037822"/>
    </source>
</evidence>
<sequence>MIEPVGKRLPAAFYETERGTAPVRDWLLGLSSEDRKVIGADIKAVEFGWPIGMPLCRAITGRKGLWEVRSSLAGGRIARVLFCVHGGHMALLHGFEKTTQKTPDREIEVALRRMKGLR</sequence>
<comment type="caution">
    <text evidence="1">The sequence shown here is derived from an EMBL/GenBank/DDBJ whole genome shotgun (WGS) entry which is preliminary data.</text>
</comment>
<dbReference type="Proteomes" id="UP000037822">
    <property type="component" value="Unassembled WGS sequence"/>
</dbReference>
<gene>
    <name evidence="1" type="ORF">AE618_05605</name>
</gene>
<evidence type="ECO:0000313" key="1">
    <source>
        <dbReference type="EMBL" id="KPH81880.1"/>
    </source>
</evidence>
<dbReference type="Pfam" id="PF05973">
    <property type="entry name" value="Gp49"/>
    <property type="match status" value="1"/>
</dbReference>
<organism evidence="1 2">
    <name type="scientific">Bosea vaviloviae</name>
    <dbReference type="NCBI Taxonomy" id="1526658"/>
    <lineage>
        <taxon>Bacteria</taxon>
        <taxon>Pseudomonadati</taxon>
        <taxon>Pseudomonadota</taxon>
        <taxon>Alphaproteobacteria</taxon>
        <taxon>Hyphomicrobiales</taxon>
        <taxon>Boseaceae</taxon>
        <taxon>Bosea</taxon>
    </lineage>
</organism>
<dbReference type="PATRIC" id="fig|1526658.3.peg.5512"/>
<accession>A0A0N1N310</accession>
<keyword evidence="2" id="KW-1185">Reference proteome</keyword>
<proteinExistence type="predicted"/>
<evidence type="ECO:0008006" key="3">
    <source>
        <dbReference type="Google" id="ProtNLM"/>
    </source>
</evidence>
<reference evidence="1 2" key="1">
    <citation type="submission" date="2015-07" db="EMBL/GenBank/DDBJ databases">
        <title>Whole genome sequencing of Bosea vaviloviae isolated from cave pool.</title>
        <authorList>
            <person name="Tan N.E.H."/>
            <person name="Lee Y.P."/>
            <person name="Gan H.M."/>
            <person name="Barton H."/>
            <person name="Savka M.A."/>
        </authorList>
    </citation>
    <scope>NUCLEOTIDE SEQUENCE [LARGE SCALE GENOMIC DNA]</scope>
    <source>
        <strain evidence="1 2">SD260</strain>
    </source>
</reference>
<dbReference type="AlphaFoldDB" id="A0A0N1N310"/>
<dbReference type="InterPro" id="IPR009241">
    <property type="entry name" value="HigB-like"/>
</dbReference>
<dbReference type="EMBL" id="LGSZ01000025">
    <property type="protein sequence ID" value="KPH81880.1"/>
    <property type="molecule type" value="Genomic_DNA"/>
</dbReference>
<protein>
    <recommendedName>
        <fullName evidence="3">Type II toxin-antitoxin system RelE/ParE family toxin</fullName>
    </recommendedName>
</protein>
<dbReference type="OrthoDB" id="3233388at2"/>
<dbReference type="RefSeq" id="WP_054208065.1">
    <property type="nucleotide sequence ID" value="NZ_LGSZ01000025.1"/>
</dbReference>
<name>A0A0N1N310_9HYPH</name>